<dbReference type="PRINTS" id="PR00633">
    <property type="entry name" value="RCCNDNSATION"/>
</dbReference>
<dbReference type="Proteomes" id="UP000007963">
    <property type="component" value="Unassembled WGS sequence"/>
</dbReference>
<dbReference type="InterPro" id="IPR009091">
    <property type="entry name" value="RCC1/BLIP-II"/>
</dbReference>
<name>Q0CNM9_ASPTN</name>
<feature type="compositionally biased region" description="Low complexity" evidence="4">
    <location>
        <begin position="279"/>
        <end position="288"/>
    </location>
</feature>
<evidence type="ECO:0000256" key="2">
    <source>
        <dbReference type="ARBA" id="ARBA00022737"/>
    </source>
</evidence>
<dbReference type="Gene3D" id="2.130.10.30">
    <property type="entry name" value="Regulator of chromosome condensation 1/beta-lactamase-inhibitor protein II"/>
    <property type="match status" value="1"/>
</dbReference>
<evidence type="ECO:0000259" key="5">
    <source>
        <dbReference type="Pfam" id="PF25390"/>
    </source>
</evidence>
<feature type="domain" description="RCC1-like" evidence="5">
    <location>
        <begin position="328"/>
        <end position="747"/>
    </location>
</feature>
<evidence type="ECO:0000313" key="7">
    <source>
        <dbReference type="Proteomes" id="UP000007963"/>
    </source>
</evidence>
<dbReference type="InterPro" id="IPR051553">
    <property type="entry name" value="Ran_GTPase-activating"/>
</dbReference>
<sequence length="759" mass="82956">MNWCDWGGLPRSKLPGLHTTFDTASSYLEALADLNLEHLINQRNDAVESADDCRRKFIARKLFLKLAKDKRLTNPSLEKGPFKIWCDDLRPANILLNEDLQIVGVVDWEFTYAAPAEFTYAPPWWLLIEKPEYWPQGLEDWTSVFDYHLKTFLKVMKDCEDKAIQQGRLKEDQRLSGPMGQSWENGDFWIVYAALHSFAFDTIYWQKIEPHFFEPTESPEGARRERLDLLDAKEKEEMEDLVALEWDRLETMRKASAASRKKSATKSAANKPYSRPETKPSASASAPASRKRKAPTLDEAEPAQPAQRKRQKDVPAFVPNEPPTRRLDVYVFGTNCYGELGLGDATKKSELPGPVLNPKLAAVSVGVVHLTIGGVHSAALTHDNKILTWGVNDEGTLGRDTKEDPIEVDETPNGADQSDSDSDDDEVTLNMKEATPAAVDPAHFPKGTVFTQLTATDSATFALTRDGLVYGWGTFRGTSGVIGWSPTTKFQRTPALIPGLKDVTKLASGAQHVLALTAHGTVYSWGCDEQRQLGRRRASRAQDADPLLPGECALPPNIVDVDAGSYHSFAVRKSGAVYGWGSNNFGQTGIAANAGDSDAVVLFPTKVASLREHRPIKSITGGKDHSVVVAGGRCLVWGRIDNKALGVGVEDMPAASVVRDSYGKPRILTAPTPVTGIEGEVVFVEAGPDHTFAITDKGAAYSWGFNTQCQAGQGRIDEVERPTLLQNKHVNGKKLVCAAAGGQFSIIGGEHAPTNGVQG</sequence>
<dbReference type="RefSeq" id="XP_001213883.1">
    <property type="nucleotide sequence ID" value="XM_001213883.1"/>
</dbReference>
<dbReference type="PANTHER" id="PTHR45982">
    <property type="entry name" value="REGULATOR OF CHROMOSOME CONDENSATION"/>
    <property type="match status" value="1"/>
</dbReference>
<dbReference type="Pfam" id="PF25390">
    <property type="entry name" value="WD40_RLD"/>
    <property type="match status" value="1"/>
</dbReference>
<dbReference type="VEuPathDB" id="FungiDB:ATEG_04705"/>
<dbReference type="PANTHER" id="PTHR45982:SF1">
    <property type="entry name" value="REGULATOR OF CHROMOSOME CONDENSATION"/>
    <property type="match status" value="1"/>
</dbReference>
<dbReference type="GO" id="GO:0005737">
    <property type="term" value="C:cytoplasm"/>
    <property type="evidence" value="ECO:0007669"/>
    <property type="project" value="TreeGrafter"/>
</dbReference>
<feature type="repeat" description="RCC1" evidence="3">
    <location>
        <begin position="632"/>
        <end position="697"/>
    </location>
</feature>
<feature type="repeat" description="RCC1" evidence="3">
    <location>
        <begin position="467"/>
        <end position="519"/>
    </location>
</feature>
<evidence type="ECO:0000313" key="6">
    <source>
        <dbReference type="EMBL" id="EAU35152.1"/>
    </source>
</evidence>
<dbReference type="EMBL" id="CH476599">
    <property type="protein sequence ID" value="EAU35152.1"/>
    <property type="molecule type" value="Genomic_DNA"/>
</dbReference>
<evidence type="ECO:0000256" key="1">
    <source>
        <dbReference type="ARBA" id="ARBA00022658"/>
    </source>
</evidence>
<feature type="compositionally biased region" description="Acidic residues" evidence="4">
    <location>
        <begin position="418"/>
        <end position="427"/>
    </location>
</feature>
<evidence type="ECO:0000256" key="3">
    <source>
        <dbReference type="PROSITE-ProRule" id="PRU00235"/>
    </source>
</evidence>
<feature type="compositionally biased region" description="Basic and acidic residues" evidence="4">
    <location>
        <begin position="396"/>
        <end position="405"/>
    </location>
</feature>
<gene>
    <name evidence="6" type="ORF">ATEG_04705</name>
</gene>
<feature type="repeat" description="RCC1" evidence="3">
    <location>
        <begin position="520"/>
        <end position="574"/>
    </location>
</feature>
<dbReference type="InterPro" id="IPR058923">
    <property type="entry name" value="RCC1-like_dom"/>
</dbReference>
<keyword evidence="2" id="KW-0677">Repeat</keyword>
<protein>
    <recommendedName>
        <fullName evidence="5">RCC1-like domain-containing protein</fullName>
    </recommendedName>
</protein>
<dbReference type="HOGENOM" id="CLU_367206_0_0_1"/>
<dbReference type="OrthoDB" id="61110at2759"/>
<dbReference type="PROSITE" id="PS50012">
    <property type="entry name" value="RCC1_3"/>
    <property type="match status" value="6"/>
</dbReference>
<feature type="region of interest" description="Disordered" evidence="4">
    <location>
        <begin position="255"/>
        <end position="324"/>
    </location>
</feature>
<dbReference type="InterPro" id="IPR000408">
    <property type="entry name" value="Reg_chr_condens"/>
</dbReference>
<dbReference type="SUPFAM" id="SSF50985">
    <property type="entry name" value="RCC1/BLIP-II"/>
    <property type="match status" value="1"/>
</dbReference>
<organism evidence="6 7">
    <name type="scientific">Aspergillus terreus (strain NIH 2624 / FGSC A1156)</name>
    <dbReference type="NCBI Taxonomy" id="341663"/>
    <lineage>
        <taxon>Eukaryota</taxon>
        <taxon>Fungi</taxon>
        <taxon>Dikarya</taxon>
        <taxon>Ascomycota</taxon>
        <taxon>Pezizomycotina</taxon>
        <taxon>Eurotiomycetes</taxon>
        <taxon>Eurotiomycetidae</taxon>
        <taxon>Eurotiales</taxon>
        <taxon>Aspergillaceae</taxon>
        <taxon>Aspergillus</taxon>
        <taxon>Aspergillus subgen. Circumdati</taxon>
    </lineage>
</organism>
<reference evidence="7" key="1">
    <citation type="submission" date="2005-09" db="EMBL/GenBank/DDBJ databases">
        <title>Annotation of the Aspergillus terreus NIH2624 genome.</title>
        <authorList>
            <person name="Birren B.W."/>
            <person name="Lander E.S."/>
            <person name="Galagan J.E."/>
            <person name="Nusbaum C."/>
            <person name="Devon K."/>
            <person name="Henn M."/>
            <person name="Ma L.-J."/>
            <person name="Jaffe D.B."/>
            <person name="Butler J."/>
            <person name="Alvarez P."/>
            <person name="Gnerre S."/>
            <person name="Grabherr M."/>
            <person name="Kleber M."/>
            <person name="Mauceli E.W."/>
            <person name="Brockman W."/>
            <person name="Rounsley S."/>
            <person name="Young S.K."/>
            <person name="LaButti K."/>
            <person name="Pushparaj V."/>
            <person name="DeCaprio D."/>
            <person name="Crawford M."/>
            <person name="Koehrsen M."/>
            <person name="Engels R."/>
            <person name="Montgomery P."/>
            <person name="Pearson M."/>
            <person name="Howarth C."/>
            <person name="Larson L."/>
            <person name="Luoma S."/>
            <person name="White J."/>
            <person name="Alvarado L."/>
            <person name="Kodira C.D."/>
            <person name="Zeng Q."/>
            <person name="Oleary S."/>
            <person name="Yandava C."/>
            <person name="Denning D.W."/>
            <person name="Nierman W.C."/>
            <person name="Milne T."/>
            <person name="Madden K."/>
        </authorList>
    </citation>
    <scope>NUCLEOTIDE SEQUENCE [LARGE SCALE GENOMIC DNA]</scope>
    <source>
        <strain evidence="7">NIH 2624 / FGSC A1156</strain>
    </source>
</reference>
<feature type="region of interest" description="Disordered" evidence="4">
    <location>
        <begin position="394"/>
        <end position="427"/>
    </location>
</feature>
<dbReference type="GO" id="GO:0005085">
    <property type="term" value="F:guanyl-nucleotide exchange factor activity"/>
    <property type="evidence" value="ECO:0007669"/>
    <property type="project" value="TreeGrafter"/>
</dbReference>
<feature type="repeat" description="RCC1" evidence="3">
    <location>
        <begin position="698"/>
        <end position="751"/>
    </location>
</feature>
<feature type="repeat" description="RCC1" evidence="3">
    <location>
        <begin position="327"/>
        <end position="383"/>
    </location>
</feature>
<dbReference type="OMA" id="RTEEPIF"/>
<proteinExistence type="predicted"/>
<feature type="repeat" description="RCC1" evidence="3">
    <location>
        <begin position="575"/>
        <end position="632"/>
    </location>
</feature>
<dbReference type="STRING" id="341663.Q0CNM9"/>
<dbReference type="AlphaFoldDB" id="Q0CNM9"/>
<accession>Q0CNM9</accession>
<dbReference type="eggNOG" id="KOG1426">
    <property type="taxonomic scope" value="Eukaryota"/>
</dbReference>
<dbReference type="GeneID" id="4320349"/>
<keyword evidence="1" id="KW-0344">Guanine-nucleotide releasing factor</keyword>
<evidence type="ECO:0000256" key="4">
    <source>
        <dbReference type="SAM" id="MobiDB-lite"/>
    </source>
</evidence>